<organism evidence="23 24">
    <name type="scientific">Lepisosteus oculatus</name>
    <name type="common">Spotted gar</name>
    <dbReference type="NCBI Taxonomy" id="7918"/>
    <lineage>
        <taxon>Eukaryota</taxon>
        <taxon>Metazoa</taxon>
        <taxon>Chordata</taxon>
        <taxon>Craniata</taxon>
        <taxon>Vertebrata</taxon>
        <taxon>Euteleostomi</taxon>
        <taxon>Actinopterygii</taxon>
        <taxon>Neopterygii</taxon>
        <taxon>Holostei</taxon>
        <taxon>Semionotiformes</taxon>
        <taxon>Lepisosteidae</taxon>
        <taxon>Lepisosteus</taxon>
    </lineage>
</organism>
<dbReference type="Proteomes" id="UP000018468">
    <property type="component" value="Linkage group LG6"/>
</dbReference>
<keyword evidence="16" id="KW-0234">DNA repair</keyword>
<keyword evidence="15" id="KW-0804">Transcription</keyword>
<reference evidence="24" key="1">
    <citation type="submission" date="2011-12" db="EMBL/GenBank/DDBJ databases">
        <title>The Draft Genome of Lepisosteus oculatus.</title>
        <authorList>
            <consortium name="The Broad Institute Genome Assembly &amp; Analysis Group"/>
            <consortium name="Computational R&amp;D Group"/>
            <consortium name="and Sequencing Platform"/>
            <person name="Di Palma F."/>
            <person name="Alfoldi J."/>
            <person name="Johnson J."/>
            <person name="Berlin A."/>
            <person name="Gnerre S."/>
            <person name="Jaffe D."/>
            <person name="MacCallum I."/>
            <person name="Young S."/>
            <person name="Walker B.J."/>
            <person name="Lander E.S."/>
            <person name="Lindblad-Toh K."/>
        </authorList>
    </citation>
    <scope>NUCLEOTIDE SEQUENCE [LARGE SCALE GENOMIC DNA]</scope>
</reference>
<dbReference type="GO" id="GO:0006281">
    <property type="term" value="P:DNA repair"/>
    <property type="evidence" value="ECO:0007669"/>
    <property type="project" value="UniProtKB-KW"/>
</dbReference>
<feature type="binding site" evidence="20">
    <location>
        <position position="370"/>
    </location>
    <ligand>
        <name>Mg(2+)</name>
        <dbReference type="ChEBI" id="CHEBI:18420"/>
    </ligand>
</feature>
<dbReference type="GO" id="GO:0005634">
    <property type="term" value="C:nucleus"/>
    <property type="evidence" value="ECO:0000318"/>
    <property type="project" value="GO_Central"/>
</dbReference>
<dbReference type="GeneTree" id="ENSGT00950000182978"/>
<comment type="subcellular location">
    <subcellularLocation>
        <location evidence="2">Cytoplasm</location>
    </subcellularLocation>
    <subcellularLocation>
        <location evidence="1">Nucleus</location>
    </subcellularLocation>
</comment>
<feature type="binding site" evidence="20">
    <location>
        <position position="368"/>
    </location>
    <ligand>
        <name>Mg(2+)</name>
        <dbReference type="ChEBI" id="CHEBI:18420"/>
    </ligand>
</feature>
<keyword evidence="7 20" id="KW-0479">Metal-binding</keyword>
<dbReference type="GO" id="GO:0006325">
    <property type="term" value="P:chromatin organization"/>
    <property type="evidence" value="ECO:0007669"/>
    <property type="project" value="UniProtKB-KW"/>
</dbReference>
<evidence type="ECO:0000256" key="19">
    <source>
        <dbReference type="PIRSR" id="PIRSR628472-1"/>
    </source>
</evidence>
<evidence type="ECO:0000256" key="6">
    <source>
        <dbReference type="ARBA" id="ARBA00022553"/>
    </source>
</evidence>
<dbReference type="GO" id="GO:0046872">
    <property type="term" value="F:metal ion binding"/>
    <property type="evidence" value="ECO:0007669"/>
    <property type="project" value="UniProtKB-KW"/>
</dbReference>
<feature type="region of interest" description="Disordered" evidence="22">
    <location>
        <begin position="323"/>
        <end position="357"/>
    </location>
</feature>
<feature type="region of interest" description="Disordered" evidence="22">
    <location>
        <begin position="1"/>
        <end position="46"/>
    </location>
</feature>
<evidence type="ECO:0000256" key="10">
    <source>
        <dbReference type="ARBA" id="ARBA00022842"/>
    </source>
</evidence>
<comment type="cofactor">
    <cofactor evidence="20 21">
        <name>Mg(2+)</name>
        <dbReference type="ChEBI" id="CHEBI:18420"/>
    </cofactor>
    <text evidence="20 21">Binds 1 Mg(2+) ion per subunit.</text>
</comment>
<evidence type="ECO:0000256" key="21">
    <source>
        <dbReference type="RuleBase" id="RU362036"/>
    </source>
</evidence>
<dbReference type="OMA" id="XLLSPQR"/>
<dbReference type="PANTHER" id="PTHR10190">
    <property type="entry name" value="EYES ABSENT"/>
    <property type="match status" value="1"/>
</dbReference>
<dbReference type="InParanoid" id="W5M9K3"/>
<keyword evidence="13 21" id="KW-0805">Transcription regulation</keyword>
<dbReference type="GO" id="GO:2001240">
    <property type="term" value="P:negative regulation of extrinsic apoptotic signaling pathway in absence of ligand"/>
    <property type="evidence" value="ECO:0000318"/>
    <property type="project" value="GO_Central"/>
</dbReference>
<dbReference type="GO" id="GO:0045739">
    <property type="term" value="P:positive regulation of DNA repair"/>
    <property type="evidence" value="ECO:0000318"/>
    <property type="project" value="GO_Central"/>
</dbReference>
<dbReference type="eggNOG" id="KOG3107">
    <property type="taxonomic scope" value="Eukaryota"/>
</dbReference>
<feature type="binding site" evidence="20">
    <location>
        <position position="596"/>
    </location>
    <ligand>
        <name>Mg(2+)</name>
        <dbReference type="ChEBI" id="CHEBI:18420"/>
    </ligand>
</feature>
<keyword evidence="17" id="KW-0539">Nucleus</keyword>
<sequence>MDESQELTELPAKKARHELKDSEEKGPRVEGMAENDSQLGGGESAVLKTDSDTYTLSGETQLGEGELSKEREGYYSFHGCVVTHINENSLLLSVTCADLNTKTSNEYTSQMYQTSKPYTHILSPAITSYSTQSQFPAVAQSTIYTAYPQGSQNYGLPPFGAMWPGIKSESGLSEVPPVGQPSFLSFSTGYTSTPPGQAHYSYPSQGKWSPSLYITSSFTTSSVYTNIPSGTAATTATATVTNQEYPNYTPLGQSQYPQYYAAPSYVSAGMPNNSGGTESVNVAGYPSMKTDSPATADLLTATELVNVEVLKITLLFPDSAAGVPASTGSRDHEEAGRRNSTGKAKSKGKKSDTSQPANNDLERVFLWDLDETIIIFHSLLTGSFAQKFGKDPTTALTLGLQMEELIFELADTHLFFNDLEECDQVHVEDVASDDNGQDLSSYNFATDGFSSSGSSRGPGSASGVQGGVEWMRKLAFRYRRLKEIYNTYKSNIGTLLSPLKKDLLGRLQSDVETVTDSWLSTAMKSLLLIQARGKCVNVLVTTTQLVPALAKVLLYGLGEVFPVENIYSATKIGKESCFERIVSRFGKKVTYVVIGDGRDEEFAAKQHNMPFWRISNHGDLVSLHQALELDFL</sequence>
<dbReference type="InterPro" id="IPR038102">
    <property type="entry name" value="EYA_dom_sf"/>
</dbReference>
<dbReference type="AlphaFoldDB" id="W5M9K3"/>
<evidence type="ECO:0000256" key="2">
    <source>
        <dbReference type="ARBA" id="ARBA00004496"/>
    </source>
</evidence>
<evidence type="ECO:0000256" key="7">
    <source>
        <dbReference type="ARBA" id="ARBA00022723"/>
    </source>
</evidence>
<evidence type="ECO:0000256" key="18">
    <source>
        <dbReference type="ARBA" id="ARBA00051722"/>
    </source>
</evidence>
<dbReference type="Ensembl" id="ENSLOCT00000005070.1">
    <property type="protein sequence ID" value="ENSLOCP00000005062.1"/>
    <property type="gene ID" value="ENSLOCG00000004228.1"/>
</dbReference>
<evidence type="ECO:0000256" key="4">
    <source>
        <dbReference type="ARBA" id="ARBA00022473"/>
    </source>
</evidence>
<dbReference type="FunFam" id="3.40.50.12350:FF:000002">
    <property type="entry name" value="Eyes absent homolog"/>
    <property type="match status" value="1"/>
</dbReference>
<evidence type="ECO:0000256" key="5">
    <source>
        <dbReference type="ARBA" id="ARBA00022490"/>
    </source>
</evidence>
<evidence type="ECO:0000256" key="9">
    <source>
        <dbReference type="ARBA" id="ARBA00022801"/>
    </source>
</evidence>
<keyword evidence="8" id="KW-0227">DNA damage</keyword>
<keyword evidence="5" id="KW-0963">Cytoplasm</keyword>
<evidence type="ECO:0000256" key="14">
    <source>
        <dbReference type="ARBA" id="ARBA00023159"/>
    </source>
</evidence>
<dbReference type="PANTHER" id="PTHR10190:SF5">
    <property type="entry name" value="EYES ABSENT HOMOLOG 3"/>
    <property type="match status" value="1"/>
</dbReference>
<feature type="active site" description="Proton donor" evidence="19">
    <location>
        <position position="370"/>
    </location>
</feature>
<evidence type="ECO:0000256" key="13">
    <source>
        <dbReference type="ARBA" id="ARBA00023015"/>
    </source>
</evidence>
<keyword evidence="24" id="KW-1185">Reference proteome</keyword>
<dbReference type="STRING" id="7918.ENSLOCP00000005062"/>
<accession>W5M9K3</accession>
<keyword evidence="4" id="KW-0217">Developmental protein</keyword>
<evidence type="ECO:0000256" key="8">
    <source>
        <dbReference type="ARBA" id="ARBA00022763"/>
    </source>
</evidence>
<dbReference type="EMBL" id="AHAT01009574">
    <property type="status" value="NOT_ANNOTATED_CDS"/>
    <property type="molecule type" value="Genomic_DNA"/>
</dbReference>
<dbReference type="InterPro" id="IPR042577">
    <property type="entry name" value="EYA_dom_metazoan"/>
</dbReference>
<keyword evidence="11" id="KW-0156">Chromatin regulator</keyword>
<evidence type="ECO:0000313" key="23">
    <source>
        <dbReference type="Ensembl" id="ENSLOCP00000005062.1"/>
    </source>
</evidence>
<proteinExistence type="inferred from homology"/>
<dbReference type="SFLD" id="SFLDS00003">
    <property type="entry name" value="Haloacid_Dehalogenase"/>
    <property type="match status" value="1"/>
</dbReference>
<protein>
    <recommendedName>
        <fullName evidence="21">Eyes absent homolog</fullName>
        <ecNumber evidence="21">3.1.3.48</ecNumber>
    </recommendedName>
</protein>
<dbReference type="Gene3D" id="3.40.50.12350">
    <property type="match status" value="1"/>
</dbReference>
<keyword evidence="9 21" id="KW-0378">Hydrolase</keyword>
<dbReference type="CDD" id="cd02601">
    <property type="entry name" value="HAD_Eya"/>
    <property type="match status" value="1"/>
</dbReference>
<keyword evidence="14" id="KW-0010">Activator</keyword>
<name>W5M9K3_LEPOC</name>
<dbReference type="NCBIfam" id="TIGR01658">
    <property type="entry name" value="EYA-cons_domain"/>
    <property type="match status" value="1"/>
</dbReference>
<keyword evidence="10 20" id="KW-0460">Magnesium</keyword>
<dbReference type="SFLD" id="SFLDG01129">
    <property type="entry name" value="C1.5:_HAD__Beta-PGM__Phosphata"/>
    <property type="match status" value="1"/>
</dbReference>
<feature type="active site" description="Nucleophile" evidence="19">
    <location>
        <position position="368"/>
    </location>
</feature>
<evidence type="ECO:0000256" key="3">
    <source>
        <dbReference type="ARBA" id="ARBA00010501"/>
    </source>
</evidence>
<keyword evidence="12 21" id="KW-0904">Protein phosphatase</keyword>
<evidence type="ECO:0000256" key="20">
    <source>
        <dbReference type="PIRSR" id="PIRSR628472-2"/>
    </source>
</evidence>
<dbReference type="GO" id="GO:0004725">
    <property type="term" value="F:protein tyrosine phosphatase activity"/>
    <property type="evidence" value="ECO:0000318"/>
    <property type="project" value="GO_Central"/>
</dbReference>
<evidence type="ECO:0000256" key="12">
    <source>
        <dbReference type="ARBA" id="ARBA00022912"/>
    </source>
</evidence>
<dbReference type="Bgee" id="ENSLOCG00000004228">
    <property type="expression patterns" value="Expressed in ovary and 13 other cell types or tissues"/>
</dbReference>
<comment type="catalytic activity">
    <reaction evidence="18 21">
        <text>O-phospho-L-tyrosyl-[protein] + H2O = L-tyrosyl-[protein] + phosphate</text>
        <dbReference type="Rhea" id="RHEA:10684"/>
        <dbReference type="Rhea" id="RHEA-COMP:10136"/>
        <dbReference type="Rhea" id="RHEA-COMP:20101"/>
        <dbReference type="ChEBI" id="CHEBI:15377"/>
        <dbReference type="ChEBI" id="CHEBI:43474"/>
        <dbReference type="ChEBI" id="CHEBI:46858"/>
        <dbReference type="ChEBI" id="CHEBI:61978"/>
        <dbReference type="EC" id="3.1.3.48"/>
    </reaction>
</comment>
<reference evidence="23" key="2">
    <citation type="submission" date="2025-08" db="UniProtKB">
        <authorList>
            <consortium name="Ensembl"/>
        </authorList>
    </citation>
    <scope>IDENTIFICATION</scope>
</reference>
<evidence type="ECO:0000256" key="22">
    <source>
        <dbReference type="SAM" id="MobiDB-lite"/>
    </source>
</evidence>
<keyword evidence="6" id="KW-0597">Phosphoprotein</keyword>
<dbReference type="EC" id="3.1.3.48" evidence="21"/>
<dbReference type="GO" id="GO:0030154">
    <property type="term" value="P:cell differentiation"/>
    <property type="evidence" value="ECO:0000318"/>
    <property type="project" value="GO_Central"/>
</dbReference>
<reference evidence="23" key="3">
    <citation type="submission" date="2025-09" db="UniProtKB">
        <authorList>
            <consortium name="Ensembl"/>
        </authorList>
    </citation>
    <scope>IDENTIFICATION</scope>
</reference>
<evidence type="ECO:0000256" key="1">
    <source>
        <dbReference type="ARBA" id="ARBA00004123"/>
    </source>
</evidence>
<evidence type="ECO:0000256" key="11">
    <source>
        <dbReference type="ARBA" id="ARBA00022853"/>
    </source>
</evidence>
<dbReference type="InterPro" id="IPR028472">
    <property type="entry name" value="EYA"/>
</dbReference>
<dbReference type="Pfam" id="PF00702">
    <property type="entry name" value="Hydrolase"/>
    <property type="match status" value="1"/>
</dbReference>
<evidence type="ECO:0000256" key="16">
    <source>
        <dbReference type="ARBA" id="ARBA00023204"/>
    </source>
</evidence>
<dbReference type="InterPro" id="IPR006545">
    <property type="entry name" value="EYA_dom"/>
</dbReference>
<comment type="similarity">
    <text evidence="3 21">Belongs to the HAD-like hydrolase superfamily. EYA family.</text>
</comment>
<evidence type="ECO:0000313" key="24">
    <source>
        <dbReference type="Proteomes" id="UP000018468"/>
    </source>
</evidence>
<evidence type="ECO:0000256" key="15">
    <source>
        <dbReference type="ARBA" id="ARBA00023163"/>
    </source>
</evidence>
<feature type="compositionally biased region" description="Basic and acidic residues" evidence="22">
    <location>
        <begin position="18"/>
        <end position="28"/>
    </location>
</feature>
<dbReference type="GO" id="GO:0005737">
    <property type="term" value="C:cytoplasm"/>
    <property type="evidence" value="ECO:0007669"/>
    <property type="project" value="UniProtKB-SubCell"/>
</dbReference>
<evidence type="ECO:0000256" key="17">
    <source>
        <dbReference type="ARBA" id="ARBA00023242"/>
    </source>
</evidence>